<keyword evidence="2" id="KW-0456">Lyase</keyword>
<evidence type="ECO:0000259" key="3">
    <source>
        <dbReference type="SMART" id="SM01007"/>
    </source>
</evidence>
<reference evidence="4 5" key="1">
    <citation type="journal article" date="2010" name="Environ. Microbiol.">
        <title>Genomic analysis of oceanic cyanobacterial myoviruses compared with T4-like myoviruses from diverse hosts and environments.</title>
        <authorList>
            <person name="Sullivan M.B."/>
            <person name="Huang K.H."/>
            <person name="Ignacio-Espinoza J.C."/>
            <person name="Berlin A.M."/>
            <person name="Kelly L."/>
            <person name="Weigele P.R."/>
            <person name="DeFrancesco A.S."/>
            <person name="Kern S.E."/>
            <person name="Thompson L.R."/>
            <person name="Young S."/>
            <person name="Yandava C."/>
            <person name="Fu R."/>
            <person name="Krastins B."/>
            <person name="Chase M."/>
            <person name="Sarracino D."/>
            <person name="Osburne M.S."/>
            <person name="Henn M.R."/>
            <person name="Chisholm S.W."/>
        </authorList>
    </citation>
    <scope>NUCLEOTIDE SEQUENCE [LARGE SCALE GENOMIC DNA]</scope>
    <source>
        <strain evidence="4">8017-1</strain>
    </source>
</reference>
<evidence type="ECO:0000256" key="2">
    <source>
        <dbReference type="ARBA" id="ARBA00023239"/>
    </source>
</evidence>
<dbReference type="Proteomes" id="UP000006524">
    <property type="component" value="Segment"/>
</dbReference>
<protein>
    <submittedName>
        <fullName evidence="4">Class II aldolase/adducin family protein</fullName>
    </submittedName>
</protein>
<dbReference type="EMBL" id="GU071095">
    <property type="protein sequence ID" value="ADO97539.1"/>
    <property type="molecule type" value="Genomic_DNA"/>
</dbReference>
<dbReference type="Gene3D" id="3.40.225.10">
    <property type="entry name" value="Class II aldolase/adducin N-terminal domain"/>
    <property type="match status" value="1"/>
</dbReference>
<dbReference type="GeneID" id="10326829"/>
<dbReference type="InterPro" id="IPR001303">
    <property type="entry name" value="Aldolase_II/adducin_N"/>
</dbReference>
<dbReference type="GO" id="GO:0046872">
    <property type="term" value="F:metal ion binding"/>
    <property type="evidence" value="ECO:0007669"/>
    <property type="project" value="UniProtKB-KW"/>
</dbReference>
<dbReference type="SMART" id="SM01007">
    <property type="entry name" value="Aldolase_II"/>
    <property type="match status" value="1"/>
</dbReference>
<name>E3SJ91_9CAUD</name>
<dbReference type="InterPro" id="IPR036409">
    <property type="entry name" value="Aldolase_II/adducin_N_sf"/>
</dbReference>
<organism evidence="4 5">
    <name type="scientific">Synechococcus phage S-SM2</name>
    <dbReference type="NCBI Taxonomy" id="444860"/>
    <lineage>
        <taxon>Viruses</taxon>
        <taxon>Duplodnaviria</taxon>
        <taxon>Heunggongvirae</taxon>
        <taxon>Uroviricota</taxon>
        <taxon>Caudoviricetes</taxon>
        <taxon>Pantevenvirales</taxon>
        <taxon>Kyanoviridae</taxon>
        <taxon>Nilusvirus</taxon>
        <taxon>Nilusvirus ssm2</taxon>
    </lineage>
</organism>
<evidence type="ECO:0000256" key="1">
    <source>
        <dbReference type="ARBA" id="ARBA00022723"/>
    </source>
</evidence>
<dbReference type="PANTHER" id="PTHR22789">
    <property type="entry name" value="FUCULOSE PHOSPHATE ALDOLASE"/>
    <property type="match status" value="1"/>
</dbReference>
<keyword evidence="5" id="KW-1185">Reference proteome</keyword>
<dbReference type="InterPro" id="IPR050197">
    <property type="entry name" value="Aldolase_class_II_sugar_metab"/>
</dbReference>
<sequence>MDSILELAHTLGPYAICGEGNVSAKFVDEFQSCYYVKASGTSLDTLEKKDLVACKLSGVPYDALGLKPSIENGFHAWILREFDAIKFVAHTHPPKTMQVVCSEQIWSFAEHRLFPDQVVRNGAKSCVVPYAMPGKPLLNEIEKSVRAFIEEEGYFPKLILLQNHGIIVASTSHKDCIASTMMCEKSAEIFIGAKVLGQTRFLSEDEVNEVDKSPSEERRRKMYQ</sequence>
<dbReference type="GO" id="GO:0016832">
    <property type="term" value="F:aldehyde-lyase activity"/>
    <property type="evidence" value="ECO:0007669"/>
    <property type="project" value="TreeGrafter"/>
</dbReference>
<accession>E3SJ91</accession>
<proteinExistence type="predicted"/>
<feature type="domain" description="Class II aldolase/adducin N-terminal" evidence="3">
    <location>
        <begin position="2"/>
        <end position="191"/>
    </location>
</feature>
<dbReference type="SUPFAM" id="SSF53639">
    <property type="entry name" value="AraD/HMP-PK domain-like"/>
    <property type="match status" value="1"/>
</dbReference>
<dbReference type="PANTHER" id="PTHR22789:SF0">
    <property type="entry name" value="3-OXO-TETRONATE 4-PHOSPHATE DECARBOXYLASE-RELATED"/>
    <property type="match status" value="1"/>
</dbReference>
<dbReference type="KEGG" id="vg:10326829"/>
<dbReference type="GO" id="GO:0019323">
    <property type="term" value="P:pentose catabolic process"/>
    <property type="evidence" value="ECO:0007669"/>
    <property type="project" value="TreeGrafter"/>
</dbReference>
<keyword evidence="1" id="KW-0479">Metal-binding</keyword>
<dbReference type="Pfam" id="PF00596">
    <property type="entry name" value="Aldolase_II"/>
    <property type="match status" value="1"/>
</dbReference>
<gene>
    <name evidence="4" type="ORF">SSM2_206</name>
</gene>
<evidence type="ECO:0000313" key="4">
    <source>
        <dbReference type="EMBL" id="ADO97539.1"/>
    </source>
</evidence>
<dbReference type="RefSeq" id="YP_004322353.1">
    <property type="nucleotide sequence ID" value="NC_015279.1"/>
</dbReference>
<evidence type="ECO:0000313" key="5">
    <source>
        <dbReference type="Proteomes" id="UP000006524"/>
    </source>
</evidence>